<accession>A0A0D2BGP0</accession>
<dbReference type="RefSeq" id="XP_016256863.1">
    <property type="nucleotide sequence ID" value="XM_016412787.1"/>
</dbReference>
<proteinExistence type="predicted"/>
<evidence type="ECO:0000313" key="1">
    <source>
        <dbReference type="EMBL" id="KIW36647.1"/>
    </source>
</evidence>
<dbReference type="GeneID" id="27363233"/>
<dbReference type="HOGENOM" id="CLU_1115765_0_0_1"/>
<name>A0A0D2BGP0_9EURO</name>
<dbReference type="Proteomes" id="UP000053342">
    <property type="component" value="Unassembled WGS sequence"/>
</dbReference>
<dbReference type="AlphaFoldDB" id="A0A0D2BGP0"/>
<sequence length="249" mass="27700">MDSIQLAKGKHALQKKGSADCIPVNCETLFDRAVSILCLKEAASSRYRAVAASLSESEPLPGRRFSILLTGAACSSASLSIESLLGQSARLLQHCLTTADGVEYLQTGNLDVLNENDSGNKIIEPTPSKIIWIALILRYENQDYHFLKRWDIDRQSFGSLVYGIVRPMIASQQEMNTYVGDIWVTLDKTEYLIQDDKADALYDFVCSERDAPGRLGVRVYVYRATNSDGIRIDELSRLAPNDAAYRALR</sequence>
<dbReference type="VEuPathDB" id="FungiDB:PV06_11159"/>
<organism evidence="1 2">
    <name type="scientific">Exophiala oligosperma</name>
    <dbReference type="NCBI Taxonomy" id="215243"/>
    <lineage>
        <taxon>Eukaryota</taxon>
        <taxon>Fungi</taxon>
        <taxon>Dikarya</taxon>
        <taxon>Ascomycota</taxon>
        <taxon>Pezizomycotina</taxon>
        <taxon>Eurotiomycetes</taxon>
        <taxon>Chaetothyriomycetidae</taxon>
        <taxon>Chaetothyriales</taxon>
        <taxon>Herpotrichiellaceae</taxon>
        <taxon>Exophiala</taxon>
    </lineage>
</organism>
<dbReference type="OrthoDB" id="10613243at2759"/>
<dbReference type="EMBL" id="KN847351">
    <property type="protein sequence ID" value="KIW36647.1"/>
    <property type="molecule type" value="Genomic_DNA"/>
</dbReference>
<keyword evidence="2" id="KW-1185">Reference proteome</keyword>
<evidence type="ECO:0000313" key="2">
    <source>
        <dbReference type="Proteomes" id="UP000053342"/>
    </source>
</evidence>
<protein>
    <submittedName>
        <fullName evidence="1">Uncharacterized protein</fullName>
    </submittedName>
</protein>
<reference evidence="1 2" key="1">
    <citation type="submission" date="2015-01" db="EMBL/GenBank/DDBJ databases">
        <title>The Genome Sequence of Exophiala oligosperma CBS72588.</title>
        <authorList>
            <consortium name="The Broad Institute Genomics Platform"/>
            <person name="Cuomo C."/>
            <person name="de Hoog S."/>
            <person name="Gorbushina A."/>
            <person name="Stielow B."/>
            <person name="Teixiera M."/>
            <person name="Abouelleil A."/>
            <person name="Chapman S.B."/>
            <person name="Priest M."/>
            <person name="Young S.K."/>
            <person name="Wortman J."/>
            <person name="Nusbaum C."/>
            <person name="Birren B."/>
        </authorList>
    </citation>
    <scope>NUCLEOTIDE SEQUENCE [LARGE SCALE GENOMIC DNA]</scope>
    <source>
        <strain evidence="1 2">CBS 72588</strain>
    </source>
</reference>
<gene>
    <name evidence="1" type="ORF">PV06_11159</name>
</gene>